<feature type="non-terminal residue" evidence="1">
    <location>
        <position position="1"/>
    </location>
</feature>
<name>X1TUN9_9ZZZZ</name>
<dbReference type="AlphaFoldDB" id="X1TUN9"/>
<proteinExistence type="predicted"/>
<evidence type="ECO:0000313" key="1">
    <source>
        <dbReference type="EMBL" id="GAI83764.1"/>
    </source>
</evidence>
<reference evidence="1" key="1">
    <citation type="journal article" date="2014" name="Front. Microbiol.">
        <title>High frequency of phylogenetically diverse reductive dehalogenase-homologous genes in deep subseafloor sedimentary metagenomes.</title>
        <authorList>
            <person name="Kawai M."/>
            <person name="Futagami T."/>
            <person name="Toyoda A."/>
            <person name="Takaki Y."/>
            <person name="Nishi S."/>
            <person name="Hori S."/>
            <person name="Arai W."/>
            <person name="Tsubouchi T."/>
            <person name="Morono Y."/>
            <person name="Uchiyama I."/>
            <person name="Ito T."/>
            <person name="Fujiyama A."/>
            <person name="Inagaki F."/>
            <person name="Takami H."/>
        </authorList>
    </citation>
    <scope>NUCLEOTIDE SEQUENCE</scope>
    <source>
        <strain evidence="1">Expedition CK06-06</strain>
    </source>
</reference>
<dbReference type="EMBL" id="BARW01009711">
    <property type="protein sequence ID" value="GAI83764.1"/>
    <property type="molecule type" value="Genomic_DNA"/>
</dbReference>
<organism evidence="1">
    <name type="scientific">marine sediment metagenome</name>
    <dbReference type="NCBI Taxonomy" id="412755"/>
    <lineage>
        <taxon>unclassified sequences</taxon>
        <taxon>metagenomes</taxon>
        <taxon>ecological metagenomes</taxon>
    </lineage>
</organism>
<gene>
    <name evidence="1" type="ORF">S12H4_19419</name>
</gene>
<sequence length="52" mass="6265">PEMYNWRGMDRGLEYVTKVHKINTLIRNMLVEEGVAEEEVSSEWWVHSVRLF</sequence>
<accession>X1TUN9</accession>
<comment type="caution">
    <text evidence="1">The sequence shown here is derived from an EMBL/GenBank/DDBJ whole genome shotgun (WGS) entry which is preliminary data.</text>
</comment>
<protein>
    <submittedName>
        <fullName evidence="1">Uncharacterized protein</fullName>
    </submittedName>
</protein>